<dbReference type="InterPro" id="IPR033469">
    <property type="entry name" value="CYTH-like_dom_sf"/>
</dbReference>
<evidence type="ECO:0000313" key="2">
    <source>
        <dbReference type="Proteomes" id="UP000216300"/>
    </source>
</evidence>
<gene>
    <name evidence="1" type="ORF">CGZ91_03840</name>
</gene>
<dbReference type="SUPFAM" id="SSF55154">
    <property type="entry name" value="CYTH-like phosphatases"/>
    <property type="match status" value="1"/>
</dbReference>
<dbReference type="RefSeq" id="WP_094452651.1">
    <property type="nucleotide sequence ID" value="NZ_NMVJ01000001.1"/>
</dbReference>
<protein>
    <recommendedName>
        <fullName evidence="3">CHAD domain-containing protein</fullName>
    </recommendedName>
</protein>
<proteinExistence type="predicted"/>
<organism evidence="1 2">
    <name type="scientific">Parenemella sanctibonifatiensis</name>
    <dbReference type="NCBI Taxonomy" id="2016505"/>
    <lineage>
        <taxon>Bacteria</taxon>
        <taxon>Bacillati</taxon>
        <taxon>Actinomycetota</taxon>
        <taxon>Actinomycetes</taxon>
        <taxon>Propionibacteriales</taxon>
        <taxon>Propionibacteriaceae</taxon>
        <taxon>Parenemella</taxon>
    </lineage>
</organism>
<keyword evidence="2" id="KW-1185">Reference proteome</keyword>
<reference evidence="1 2" key="1">
    <citation type="submission" date="2017-07" db="EMBL/GenBank/DDBJ databases">
        <title>Draft whole genome sequences of clinical Proprionibacteriaceae strains.</title>
        <authorList>
            <person name="Bernier A.-M."/>
            <person name="Bernard K."/>
            <person name="Domingo M.-C."/>
        </authorList>
    </citation>
    <scope>NUCLEOTIDE SEQUENCE [LARGE SCALE GENOMIC DNA]</scope>
    <source>
        <strain evidence="1 2">NML 150081</strain>
    </source>
</reference>
<evidence type="ECO:0008006" key="3">
    <source>
        <dbReference type="Google" id="ProtNLM"/>
    </source>
</evidence>
<dbReference type="Proteomes" id="UP000216300">
    <property type="component" value="Unassembled WGS sequence"/>
</dbReference>
<evidence type="ECO:0000313" key="1">
    <source>
        <dbReference type="EMBL" id="OYN92615.1"/>
    </source>
</evidence>
<comment type="caution">
    <text evidence="1">The sequence shown here is derived from an EMBL/GenBank/DDBJ whole genome shotgun (WGS) entry which is preliminary data.</text>
</comment>
<name>A0A255ESN1_9ACTN</name>
<dbReference type="OrthoDB" id="3726668at2"/>
<dbReference type="EMBL" id="NMVJ01000001">
    <property type="protein sequence ID" value="OYN92615.1"/>
    <property type="molecule type" value="Genomic_DNA"/>
</dbReference>
<sequence>MAKDHQRVLRCEMSYAGAPLQFRGNAGVAAVVRQVSDTYDLQATVFDAPDFRLLRSGVVLAHRVMRSTGDWYLACPNWAPMLPREYTEPMGSADLPLELLDRLVPLWRRAPLGPVAGLDCQRQTYQLRDQAGAVLARVRDDQVTVRRGGLTTARYREVKLVSDRATDEQFAALERLLTASGAIVVTRFPSLQQRIGAPATGLSDVPPPVKVSQDETVEQLAVGVVGHRLRQLVRGDLAFRAEAADSEELVRTLAGTREELAGFSAWWEPRWWSELRTDLDQLLATEQPWRTALYASVLDRLVLASRAPALGDGGARAADEAVRERLQQQAAAVLALGDSLAAAPEAGSTDAWRALLTATKELGSVIELVWWLEPKLARRLRRSVRRLAALAEPAADPLARPDFAGLTVEDAFDAGRDYEAHRRERAVARRRFAKRWPKLRAKVTGQVKPRGKR</sequence>
<dbReference type="AlphaFoldDB" id="A0A255ESN1"/>
<accession>A0A255ESN1</accession>